<organism evidence="2 3">
    <name type="scientific">Streptomyces longispororuber</name>
    <dbReference type="NCBI Taxonomy" id="68230"/>
    <lineage>
        <taxon>Bacteria</taxon>
        <taxon>Bacillati</taxon>
        <taxon>Actinomycetota</taxon>
        <taxon>Actinomycetes</taxon>
        <taxon>Kitasatosporales</taxon>
        <taxon>Streptomycetaceae</taxon>
        <taxon>Streptomyces</taxon>
    </lineage>
</organism>
<name>A0A918ZNX2_9ACTN</name>
<keyword evidence="3" id="KW-1185">Reference proteome</keyword>
<protein>
    <recommendedName>
        <fullName evidence="4">WXG100 family type VII secretion target</fullName>
    </recommendedName>
</protein>
<evidence type="ECO:0008006" key="4">
    <source>
        <dbReference type="Google" id="ProtNLM"/>
    </source>
</evidence>
<dbReference type="EMBL" id="BNBT01000042">
    <property type="protein sequence ID" value="GHE60998.1"/>
    <property type="molecule type" value="Genomic_DNA"/>
</dbReference>
<gene>
    <name evidence="2" type="ORF">GCM10018785_32610</name>
</gene>
<dbReference type="AlphaFoldDB" id="A0A918ZNX2"/>
<evidence type="ECO:0000313" key="2">
    <source>
        <dbReference type="EMBL" id="GHE60998.1"/>
    </source>
</evidence>
<keyword evidence="1" id="KW-0175">Coiled coil</keyword>
<reference evidence="2" key="1">
    <citation type="journal article" date="2014" name="Int. J. Syst. Evol. Microbiol.">
        <title>Complete genome sequence of Corynebacterium casei LMG S-19264T (=DSM 44701T), isolated from a smear-ripened cheese.</title>
        <authorList>
            <consortium name="US DOE Joint Genome Institute (JGI-PGF)"/>
            <person name="Walter F."/>
            <person name="Albersmeier A."/>
            <person name="Kalinowski J."/>
            <person name="Ruckert C."/>
        </authorList>
    </citation>
    <scope>NUCLEOTIDE SEQUENCE</scope>
    <source>
        <strain evidence="2">JCM 4784</strain>
    </source>
</reference>
<accession>A0A918ZNX2</accession>
<comment type="caution">
    <text evidence="2">The sequence shown here is derived from an EMBL/GenBank/DDBJ whole genome shotgun (WGS) entry which is preliminary data.</text>
</comment>
<feature type="coiled-coil region" evidence="1">
    <location>
        <begin position="11"/>
        <end position="87"/>
    </location>
</feature>
<proteinExistence type="predicted"/>
<dbReference type="Proteomes" id="UP000608024">
    <property type="component" value="Unassembled WGS sequence"/>
</dbReference>
<dbReference type="SUPFAM" id="SSF158414">
    <property type="entry name" value="HP0062-like"/>
    <property type="match status" value="1"/>
</dbReference>
<dbReference type="RefSeq" id="WP_190136667.1">
    <property type="nucleotide sequence ID" value="NZ_BNBT01000042.1"/>
</dbReference>
<evidence type="ECO:0000256" key="1">
    <source>
        <dbReference type="SAM" id="Coils"/>
    </source>
</evidence>
<sequence length="88" mass="10240">MSRESECREDVRKLKRYADELERSVDNVQTLSGTDTWKGPKSDRFRSEFGTHKKQIKDALANARTAIDNALKRVEREEAEKKKEGKDK</sequence>
<dbReference type="InterPro" id="IPR029013">
    <property type="entry name" value="HP0062-like_sf"/>
</dbReference>
<reference evidence="2" key="2">
    <citation type="submission" date="2020-09" db="EMBL/GenBank/DDBJ databases">
        <authorList>
            <person name="Sun Q."/>
            <person name="Ohkuma M."/>
        </authorList>
    </citation>
    <scope>NUCLEOTIDE SEQUENCE</scope>
    <source>
        <strain evidence="2">JCM 4784</strain>
    </source>
</reference>
<evidence type="ECO:0000313" key="3">
    <source>
        <dbReference type="Proteomes" id="UP000608024"/>
    </source>
</evidence>